<dbReference type="GO" id="GO:0032259">
    <property type="term" value="P:methylation"/>
    <property type="evidence" value="ECO:0007669"/>
    <property type="project" value="UniProtKB-KW"/>
</dbReference>
<name>A0ABV8NSC3_9SPHI</name>
<dbReference type="Pfam" id="PF13489">
    <property type="entry name" value="Methyltransf_23"/>
    <property type="match status" value="1"/>
</dbReference>
<comment type="caution">
    <text evidence="2">The sequence shown here is derived from an EMBL/GenBank/DDBJ whole genome shotgun (WGS) entry which is preliminary data.</text>
</comment>
<dbReference type="Proteomes" id="UP001595792">
    <property type="component" value="Unassembled WGS sequence"/>
</dbReference>
<feature type="transmembrane region" description="Helical" evidence="1">
    <location>
        <begin position="274"/>
        <end position="295"/>
    </location>
</feature>
<keyword evidence="1" id="KW-0812">Transmembrane</keyword>
<evidence type="ECO:0000313" key="2">
    <source>
        <dbReference type="EMBL" id="MFC4198763.1"/>
    </source>
</evidence>
<dbReference type="SUPFAM" id="SSF53335">
    <property type="entry name" value="S-adenosyl-L-methionine-dependent methyltransferases"/>
    <property type="match status" value="1"/>
</dbReference>
<keyword evidence="1" id="KW-1133">Transmembrane helix</keyword>
<evidence type="ECO:0000256" key="1">
    <source>
        <dbReference type="SAM" id="Phobius"/>
    </source>
</evidence>
<keyword evidence="2" id="KW-0808">Transferase</keyword>
<keyword evidence="2" id="KW-0489">Methyltransferase</keyword>
<protein>
    <submittedName>
        <fullName evidence="2">Class I SAM-dependent methyltransferase</fullName>
        <ecNumber evidence="2">2.1.1.-</ecNumber>
    </submittedName>
</protein>
<sequence>MINITCPVCLETKTNSNAVVFEVKADSDEIYQIRQCQNCNHIFTYFSHEVDIERYYDEKDYAVQDTKESIFFKIQKVEYGQVLNNIKKLQPSSTSLLDFGSGKGLFLQFAKQKGYEVKGIESSLPRANYAKSHFNLDIKTDYYISGAAFDKKFDILTLFHVLEHIHLSGNLLNNLIDGNLKDEGLLVIEVPNFDSWQSKWAGNRWLHLDVPRHISHFTPKILTNLISQSGCAVKSESYFSLHLGIVGMVQTIFSWFGYKGFLIADLKRKKTIQLMIGLLFVLPVAIILESLSAVFKKGGVIRYYAVKQPKA</sequence>
<dbReference type="GO" id="GO:0008168">
    <property type="term" value="F:methyltransferase activity"/>
    <property type="evidence" value="ECO:0007669"/>
    <property type="project" value="UniProtKB-KW"/>
</dbReference>
<dbReference type="Gene3D" id="3.40.50.150">
    <property type="entry name" value="Vaccinia Virus protein VP39"/>
    <property type="match status" value="1"/>
</dbReference>
<dbReference type="EC" id="2.1.1.-" evidence="2"/>
<dbReference type="InterPro" id="IPR029063">
    <property type="entry name" value="SAM-dependent_MTases_sf"/>
</dbReference>
<evidence type="ECO:0000313" key="3">
    <source>
        <dbReference type="Proteomes" id="UP001595792"/>
    </source>
</evidence>
<feature type="transmembrane region" description="Helical" evidence="1">
    <location>
        <begin position="238"/>
        <end position="262"/>
    </location>
</feature>
<keyword evidence="1" id="KW-0472">Membrane</keyword>
<keyword evidence="3" id="KW-1185">Reference proteome</keyword>
<accession>A0ABV8NSC3</accession>
<dbReference type="RefSeq" id="WP_378962807.1">
    <property type="nucleotide sequence ID" value="NZ_JBHRXC010000016.1"/>
</dbReference>
<organism evidence="2 3">
    <name type="scientific">Pedobacter jamesrossensis</name>
    <dbReference type="NCBI Taxonomy" id="1908238"/>
    <lineage>
        <taxon>Bacteria</taxon>
        <taxon>Pseudomonadati</taxon>
        <taxon>Bacteroidota</taxon>
        <taxon>Sphingobacteriia</taxon>
        <taxon>Sphingobacteriales</taxon>
        <taxon>Sphingobacteriaceae</taxon>
        <taxon>Pedobacter</taxon>
    </lineage>
</organism>
<reference evidence="3" key="1">
    <citation type="journal article" date="2019" name="Int. J. Syst. Evol. Microbiol.">
        <title>The Global Catalogue of Microorganisms (GCM) 10K type strain sequencing project: providing services to taxonomists for standard genome sequencing and annotation.</title>
        <authorList>
            <consortium name="The Broad Institute Genomics Platform"/>
            <consortium name="The Broad Institute Genome Sequencing Center for Infectious Disease"/>
            <person name="Wu L."/>
            <person name="Ma J."/>
        </authorList>
    </citation>
    <scope>NUCLEOTIDE SEQUENCE [LARGE SCALE GENOMIC DNA]</scope>
    <source>
        <strain evidence="3">CCM 8689</strain>
    </source>
</reference>
<dbReference type="EMBL" id="JBHSBY010000142">
    <property type="protein sequence ID" value="MFC4198763.1"/>
    <property type="molecule type" value="Genomic_DNA"/>
</dbReference>
<proteinExistence type="predicted"/>
<dbReference type="PANTHER" id="PTHR43861">
    <property type="entry name" value="TRANS-ACONITATE 2-METHYLTRANSFERASE-RELATED"/>
    <property type="match status" value="1"/>
</dbReference>
<gene>
    <name evidence="2" type="ORF">ACFOUY_18805</name>
</gene>